<keyword evidence="1" id="KW-0472">Membrane</keyword>
<comment type="caution">
    <text evidence="4">The sequence shown here is derived from an EMBL/GenBank/DDBJ whole genome shotgun (WGS) entry which is preliminary data.</text>
</comment>
<evidence type="ECO:0000313" key="5">
    <source>
        <dbReference type="Proteomes" id="UP001595755"/>
    </source>
</evidence>
<reference evidence="5" key="1">
    <citation type="journal article" date="2019" name="Int. J. Syst. Evol. Microbiol.">
        <title>The Global Catalogue of Microorganisms (GCM) 10K type strain sequencing project: providing services to taxonomists for standard genome sequencing and annotation.</title>
        <authorList>
            <consortium name="The Broad Institute Genomics Platform"/>
            <consortium name="The Broad Institute Genome Sequencing Center for Infectious Disease"/>
            <person name="Wu L."/>
            <person name="Ma J."/>
        </authorList>
    </citation>
    <scope>NUCLEOTIDE SEQUENCE [LARGE SCALE GENOMIC DNA]</scope>
    <source>
        <strain evidence="5">CGMCC 4.1641</strain>
    </source>
</reference>
<keyword evidence="1" id="KW-1133">Transmembrane helix</keyword>
<dbReference type="Proteomes" id="UP001595755">
    <property type="component" value="Unassembled WGS sequence"/>
</dbReference>
<organism evidence="4 5">
    <name type="scientific">Cohnella boryungensis</name>
    <dbReference type="NCBI Taxonomy" id="768479"/>
    <lineage>
        <taxon>Bacteria</taxon>
        <taxon>Bacillati</taxon>
        <taxon>Bacillota</taxon>
        <taxon>Bacilli</taxon>
        <taxon>Bacillales</taxon>
        <taxon>Paenibacillaceae</taxon>
        <taxon>Cohnella</taxon>
    </lineage>
</organism>
<evidence type="ECO:0000259" key="2">
    <source>
        <dbReference type="Pfam" id="PF13240"/>
    </source>
</evidence>
<evidence type="ECO:0000256" key="1">
    <source>
        <dbReference type="SAM" id="Phobius"/>
    </source>
</evidence>
<dbReference type="EMBL" id="JBHSED010000003">
    <property type="protein sequence ID" value="MFC4302130.1"/>
    <property type="molecule type" value="Genomic_DNA"/>
</dbReference>
<dbReference type="Pfam" id="PF13240">
    <property type="entry name" value="Zn_Ribbon_1"/>
    <property type="match status" value="1"/>
</dbReference>
<feature type="transmembrane region" description="Helical" evidence="1">
    <location>
        <begin position="43"/>
        <end position="64"/>
    </location>
</feature>
<evidence type="ECO:0000259" key="3">
    <source>
        <dbReference type="Pfam" id="PF19092"/>
    </source>
</evidence>
<keyword evidence="5" id="KW-1185">Reference proteome</keyword>
<proteinExistence type="predicted"/>
<keyword evidence="1" id="KW-0812">Transmembrane</keyword>
<dbReference type="Pfam" id="PF19092">
    <property type="entry name" value="DUF5780"/>
    <property type="match status" value="1"/>
</dbReference>
<dbReference type="RefSeq" id="WP_378126105.1">
    <property type="nucleotide sequence ID" value="NZ_JBHSED010000003.1"/>
</dbReference>
<protein>
    <submittedName>
        <fullName evidence="4">DUF5780 domain-containing protein</fullName>
    </submittedName>
</protein>
<gene>
    <name evidence="4" type="ORF">ACFO1S_01600</name>
</gene>
<dbReference type="InterPro" id="IPR043939">
    <property type="entry name" value="DUF5780"/>
</dbReference>
<sequence length="400" mass="45265">MIVLASCRKCGNEVSDDSTFCNKCGAKLGEELAKRTVSQKTKWLLAGTTLVVVALVAFVSIRLLNNSDPVSTFKSALLDHKYSDAIEVYEQEIKGDLDKEKTVEVFLKEDIQRIKEDFINEKIDFSSASKDLESIKKTALMLSELKTVEKEINALNKSRTAFKTGEEFIAQNKPKEALAELKKVIESDGVNYKKAQELISASSSDYKQAVLSEAEAFASDQKYEEAIRVMSDSLKVLLNDSDLVAKKTVYQKQNEEKLAIERREKMEDLKGKQELSVIKTGLFTDWLDDQYVTIQVKNNTDKVVKKYVVGWMGFDGDGYPVKTGWLSPDILNEGNAEANIQPGKTYGSNSGYQLTGGYSKSLDAKKFIACVKEVEYYDGTKWENEYYNYWVEEYKDKQYK</sequence>
<evidence type="ECO:0000313" key="4">
    <source>
        <dbReference type="EMBL" id="MFC4302130.1"/>
    </source>
</evidence>
<feature type="domain" description="Zinc-ribbon" evidence="2">
    <location>
        <begin position="7"/>
        <end position="28"/>
    </location>
</feature>
<accession>A0ABV8S522</accession>
<dbReference type="InterPro" id="IPR026870">
    <property type="entry name" value="Zinc_ribbon_dom"/>
</dbReference>
<name>A0ABV8S522_9BACL</name>
<feature type="domain" description="DUF5780" evidence="3">
    <location>
        <begin position="292"/>
        <end position="397"/>
    </location>
</feature>